<dbReference type="RefSeq" id="WP_204118035.1">
    <property type="nucleotide sequence ID" value="NZ_BOLV01000002.1"/>
</dbReference>
<keyword evidence="3 6" id="KW-0067">ATP-binding</keyword>
<dbReference type="EMBL" id="JBHTOA010000031">
    <property type="protein sequence ID" value="MFD1399188.1"/>
    <property type="molecule type" value="Genomic_DNA"/>
</dbReference>
<dbReference type="InterPro" id="IPR024704">
    <property type="entry name" value="SMC"/>
</dbReference>
<evidence type="ECO:0000256" key="6">
    <source>
        <dbReference type="HAMAP-Rule" id="MF_01894"/>
    </source>
</evidence>
<dbReference type="PIRSF" id="PIRSF005719">
    <property type="entry name" value="SMC"/>
    <property type="match status" value="1"/>
</dbReference>
<keyword evidence="4 6" id="KW-0175">Coiled coil</keyword>
<dbReference type="Gene3D" id="3.30.70.1620">
    <property type="match status" value="1"/>
</dbReference>
<accession>A0ABW4BI04</accession>
<sequence length="1184" mass="128984">MQLTHLIINGFKSFADKTEIDFVPGLTGIVGPNGSGKSNITEAIRWTLGEQSAKSLRGEKMGDVIFAGTAMRPPLNRAEVTMTFDNADGYLPHQPAVVTVTRRLFRDGESDFLINNQNVRLKDIVDLFMDSGLGKESFSFISQGRVEAIFNSKPEDRRGILEEAAGVLKYKQQKAKADSELKTTQDNLDRVNDIVVELHRQVTPLAEQASLAKDYERQTADYQAAHKSILALEIQQLAAEQTDTEAKAKVTAATVTALTEKIKHLEAQSETLTAKDQDLDQKLTAVNDDLLGQSMKLENLTGAVNLSSERANNAQATLTDLKAQVTKTKDDLADAKQQVAALKTQQAHQHEQKLALEKQLNQAQAGAASPEALSAQLDKAQAQYIDLLQQQAQTNNDLAATEKDQQVAHNQNAADRERLAALNKRQQAQQETVDGLIAAVATATTAVAETRAASGQAQAKAESAQRDYADAAERLNQAQTIYQRAKARYETLQELKDDYAGFYSGVRAVLKHKAALPGVIGAVAELLAVPAKYQQAFDIALGGNLQAVVTDSEEAAKQAITYLKQTRAGRATFLPTSVIKPRLLPAAIKATVAHAPGFVGIGAELVRYRENVAPVMENLLGSLLVAETLDAGIKLANLTHHRYRIVTLDGDILNPGGALTGGQVKKQGVSPLARTQEVTQLHAQLREMTAALTKQQSQVAALQTALTAAQAEATTKAQAASQDEADLRAQKVQLEAQQSTLTQLKRQREALKLAGVTEADYESKLAMLQQKARDIKADLAAAQQLIDTTKAQQNQAAASAAEVQTQISDLQTRLAVLKNEAKTTAAQLAQWQDATRDREAEIESLTARIDKITKEAKQSTADKQTRTQTIAALKTSTAQLRAEQDRLTKAKAANRGELSQVSATITTTYTQQHTAMAEAEQQSVAKNRIKINLDNRLSTLAETYQLTFEAALAQTTAKPEELPQLKSKLKLIKRGLDDLGPVNPNAIAEYENVKTRFDFLTKQQNDLLDAKGQLEATMNELDDEVKTRFKAMFDQTNAAFEQIFPQMFGGGEAHLSLTDPDDLLHSGLEISAQPPGKKLQRLSLLSGGERALTAIVLLFAILKVRPVPFSILDEVEASLDEVNVDRFGRFLRDYSSDTQFIVITHRRGTMLAANMLYGVTMQESGISKMVSVSLDQMQSEQAPA</sequence>
<gene>
    <name evidence="6 8" type="primary">smc</name>
    <name evidence="8" type="ORF">ACFQ41_07680</name>
</gene>
<dbReference type="CDD" id="cd03278">
    <property type="entry name" value="ABC_SMC_barmotin"/>
    <property type="match status" value="2"/>
</dbReference>
<evidence type="ECO:0000256" key="5">
    <source>
        <dbReference type="ARBA" id="ARBA00023125"/>
    </source>
</evidence>
<dbReference type="HAMAP" id="MF_01894">
    <property type="entry name" value="Smc_prok"/>
    <property type="match status" value="1"/>
</dbReference>
<evidence type="ECO:0000256" key="2">
    <source>
        <dbReference type="ARBA" id="ARBA00022741"/>
    </source>
</evidence>
<evidence type="ECO:0000259" key="7">
    <source>
        <dbReference type="SMART" id="SM00968"/>
    </source>
</evidence>
<comment type="subcellular location">
    <subcellularLocation>
        <location evidence="6">Cytoplasm</location>
    </subcellularLocation>
</comment>
<comment type="domain">
    <text evidence="6">Contains large globular domains required for ATP hydrolysis at each terminus and a third globular domain forming a flexible hinge near the middle of the molecule. These domains are separated by coiled-coil structures.</text>
</comment>
<dbReference type="SUPFAM" id="SSF52540">
    <property type="entry name" value="P-loop containing nucleoside triphosphate hydrolases"/>
    <property type="match status" value="1"/>
</dbReference>
<dbReference type="Pfam" id="PF02463">
    <property type="entry name" value="SMC_N"/>
    <property type="match status" value="1"/>
</dbReference>
<feature type="binding site" evidence="6">
    <location>
        <begin position="32"/>
        <end position="39"/>
    </location>
    <ligand>
        <name>ATP</name>
        <dbReference type="ChEBI" id="CHEBI:30616"/>
    </ligand>
</feature>
<dbReference type="Gene3D" id="3.40.50.300">
    <property type="entry name" value="P-loop containing nucleotide triphosphate hydrolases"/>
    <property type="match status" value="2"/>
</dbReference>
<reference evidence="9" key="1">
    <citation type="journal article" date="2019" name="Int. J. Syst. Evol. Microbiol.">
        <title>The Global Catalogue of Microorganisms (GCM) 10K type strain sequencing project: providing services to taxonomists for standard genome sequencing and annotation.</title>
        <authorList>
            <consortium name="The Broad Institute Genomics Platform"/>
            <consortium name="The Broad Institute Genome Sequencing Center for Infectious Disease"/>
            <person name="Wu L."/>
            <person name="Ma J."/>
        </authorList>
    </citation>
    <scope>NUCLEOTIDE SEQUENCE [LARGE SCALE GENOMIC DNA]</scope>
    <source>
        <strain evidence="9">CCM 9110</strain>
    </source>
</reference>
<evidence type="ECO:0000256" key="1">
    <source>
        <dbReference type="ARBA" id="ARBA00022490"/>
    </source>
</evidence>
<dbReference type="InterPro" id="IPR027417">
    <property type="entry name" value="P-loop_NTPase"/>
</dbReference>
<dbReference type="Proteomes" id="UP001597199">
    <property type="component" value="Unassembled WGS sequence"/>
</dbReference>
<evidence type="ECO:0000313" key="8">
    <source>
        <dbReference type="EMBL" id="MFD1399188.1"/>
    </source>
</evidence>
<dbReference type="SUPFAM" id="SSF75553">
    <property type="entry name" value="Smc hinge domain"/>
    <property type="match status" value="1"/>
</dbReference>
<dbReference type="PANTHER" id="PTHR43977">
    <property type="entry name" value="STRUCTURAL MAINTENANCE OF CHROMOSOMES PROTEIN 3"/>
    <property type="match status" value="1"/>
</dbReference>
<comment type="similarity">
    <text evidence="6">Belongs to the SMC family.</text>
</comment>
<feature type="coiled-coil region" evidence="6">
    <location>
        <begin position="461"/>
        <end position="495"/>
    </location>
</feature>
<feature type="coiled-coil region" evidence="6">
    <location>
        <begin position="255"/>
        <end position="345"/>
    </location>
</feature>
<dbReference type="SMART" id="SM00968">
    <property type="entry name" value="SMC_hinge"/>
    <property type="match status" value="1"/>
</dbReference>
<dbReference type="Gene3D" id="1.20.1060.20">
    <property type="match status" value="1"/>
</dbReference>
<dbReference type="Pfam" id="PF06470">
    <property type="entry name" value="SMC_hinge"/>
    <property type="match status" value="1"/>
</dbReference>
<evidence type="ECO:0000256" key="4">
    <source>
        <dbReference type="ARBA" id="ARBA00023054"/>
    </source>
</evidence>
<feature type="domain" description="SMC hinge" evidence="7">
    <location>
        <begin position="517"/>
        <end position="636"/>
    </location>
</feature>
<keyword evidence="2 6" id="KW-0547">Nucleotide-binding</keyword>
<protein>
    <recommendedName>
        <fullName evidence="6">Chromosome partition protein Smc</fullName>
    </recommendedName>
</protein>
<dbReference type="InterPro" id="IPR011890">
    <property type="entry name" value="SMC_prok"/>
</dbReference>
<dbReference type="InterPro" id="IPR036277">
    <property type="entry name" value="SMC_hinge_sf"/>
</dbReference>
<comment type="subunit">
    <text evidence="6">Homodimer.</text>
</comment>
<evidence type="ECO:0000313" key="9">
    <source>
        <dbReference type="Proteomes" id="UP001597199"/>
    </source>
</evidence>
<dbReference type="InterPro" id="IPR010935">
    <property type="entry name" value="SMC_hinge"/>
</dbReference>
<dbReference type="InterPro" id="IPR003395">
    <property type="entry name" value="RecF/RecN/SMC_N"/>
</dbReference>
<dbReference type="NCBIfam" id="TIGR02168">
    <property type="entry name" value="SMC_prok_B"/>
    <property type="match status" value="1"/>
</dbReference>
<keyword evidence="5 6" id="KW-0238">DNA-binding</keyword>
<evidence type="ECO:0000256" key="3">
    <source>
        <dbReference type="ARBA" id="ARBA00022840"/>
    </source>
</evidence>
<comment type="function">
    <text evidence="6">Required for chromosome condensation and partitioning.</text>
</comment>
<keyword evidence="9" id="KW-1185">Reference proteome</keyword>
<name>A0ABW4BI04_9LACO</name>
<organism evidence="8 9">
    <name type="scientific">Lacticaseibacillus suilingensis</name>
    <dbReference type="NCBI Taxonomy" id="2799577"/>
    <lineage>
        <taxon>Bacteria</taxon>
        <taxon>Bacillati</taxon>
        <taxon>Bacillota</taxon>
        <taxon>Bacilli</taxon>
        <taxon>Lactobacillales</taxon>
        <taxon>Lactobacillaceae</taxon>
        <taxon>Lacticaseibacillus</taxon>
    </lineage>
</organism>
<feature type="coiled-coil region" evidence="6">
    <location>
        <begin position="685"/>
        <end position="862"/>
    </location>
</feature>
<comment type="caution">
    <text evidence="8">The sequence shown here is derived from an EMBL/GenBank/DDBJ whole genome shotgun (WGS) entry which is preliminary data.</text>
</comment>
<proteinExistence type="inferred from homology"/>
<keyword evidence="1 6" id="KW-0963">Cytoplasm</keyword>